<dbReference type="RefSeq" id="XP_002548662.1">
    <property type="nucleotide sequence ID" value="XM_002548616.1"/>
</dbReference>
<dbReference type="KEGG" id="ctp:CTRG_02960"/>
<keyword evidence="1" id="KW-0812">Transmembrane</keyword>
<accession>C5M988</accession>
<organism evidence="2 3">
    <name type="scientific">Candida tropicalis (strain ATCC MYA-3404 / T1)</name>
    <name type="common">Yeast</name>
    <dbReference type="NCBI Taxonomy" id="294747"/>
    <lineage>
        <taxon>Eukaryota</taxon>
        <taxon>Fungi</taxon>
        <taxon>Dikarya</taxon>
        <taxon>Ascomycota</taxon>
        <taxon>Saccharomycotina</taxon>
        <taxon>Pichiomycetes</taxon>
        <taxon>Debaryomycetaceae</taxon>
        <taxon>Candida/Lodderomyces clade</taxon>
        <taxon>Candida</taxon>
    </lineage>
</organism>
<evidence type="ECO:0000256" key="1">
    <source>
        <dbReference type="SAM" id="Phobius"/>
    </source>
</evidence>
<dbReference type="VEuPathDB" id="FungiDB:CTRG_02960"/>
<reference evidence="2 3" key="1">
    <citation type="journal article" date="2009" name="Nature">
        <title>Evolution of pathogenicity and sexual reproduction in eight Candida genomes.</title>
        <authorList>
            <person name="Butler G."/>
            <person name="Rasmussen M.D."/>
            <person name="Lin M.F."/>
            <person name="Santos M.A."/>
            <person name="Sakthikumar S."/>
            <person name="Munro C.A."/>
            <person name="Rheinbay E."/>
            <person name="Grabherr M."/>
            <person name="Forche A."/>
            <person name="Reedy J.L."/>
            <person name="Agrafioti I."/>
            <person name="Arnaud M.B."/>
            <person name="Bates S."/>
            <person name="Brown A.J."/>
            <person name="Brunke S."/>
            <person name="Costanzo M.C."/>
            <person name="Fitzpatrick D.A."/>
            <person name="de Groot P.W."/>
            <person name="Harris D."/>
            <person name="Hoyer L.L."/>
            <person name="Hube B."/>
            <person name="Klis F.M."/>
            <person name="Kodira C."/>
            <person name="Lennard N."/>
            <person name="Logue M.E."/>
            <person name="Martin R."/>
            <person name="Neiman A.M."/>
            <person name="Nikolaou E."/>
            <person name="Quail M.A."/>
            <person name="Quinn J."/>
            <person name="Santos M.C."/>
            <person name="Schmitzberger F.F."/>
            <person name="Sherlock G."/>
            <person name="Shah P."/>
            <person name="Silverstein K.A."/>
            <person name="Skrzypek M.S."/>
            <person name="Soll D."/>
            <person name="Staggs R."/>
            <person name="Stansfield I."/>
            <person name="Stumpf M.P."/>
            <person name="Sudbery P.E."/>
            <person name="Srikantha T."/>
            <person name="Zeng Q."/>
            <person name="Berman J."/>
            <person name="Berriman M."/>
            <person name="Heitman J."/>
            <person name="Gow N.A."/>
            <person name="Lorenz M.C."/>
            <person name="Birren B.W."/>
            <person name="Kellis M."/>
            <person name="Cuomo C.A."/>
        </authorList>
    </citation>
    <scope>NUCLEOTIDE SEQUENCE [LARGE SCALE GENOMIC DNA]</scope>
    <source>
        <strain evidence="3">ATCC MYA-3404 / T1</strain>
    </source>
</reference>
<dbReference type="GeneID" id="8299410"/>
<keyword evidence="1" id="KW-0472">Membrane</keyword>
<gene>
    <name evidence="2" type="ORF">CTRG_02960</name>
</gene>
<proteinExistence type="predicted"/>
<dbReference type="HOGENOM" id="CLU_1927325_0_0_1"/>
<dbReference type="AlphaFoldDB" id="C5M988"/>
<protein>
    <submittedName>
        <fullName evidence="2">Halotolerance protein HAL2</fullName>
    </submittedName>
</protein>
<dbReference type="Proteomes" id="UP000002037">
    <property type="component" value="Unassembled WGS sequence"/>
</dbReference>
<keyword evidence="1" id="KW-1133">Transmembrane helix</keyword>
<evidence type="ECO:0000313" key="2">
    <source>
        <dbReference type="EMBL" id="EER34141.1"/>
    </source>
</evidence>
<sequence>MINTNSETVNIVEPLKIDLNNLTEILLRLPIVKLLLRDSWSVRPTLLLPSLGTEVLISGCEAEISLFLLVLYVVKEIKVKKNERTFIIQNLNWSSRHISKNARSLCFLMFFSFFFVVLQPKESIVVASQSS</sequence>
<evidence type="ECO:0000313" key="3">
    <source>
        <dbReference type="Proteomes" id="UP000002037"/>
    </source>
</evidence>
<keyword evidence="3" id="KW-1185">Reference proteome</keyword>
<name>C5M988_CANTT</name>
<dbReference type="EMBL" id="GG692397">
    <property type="protein sequence ID" value="EER34141.1"/>
    <property type="molecule type" value="Genomic_DNA"/>
</dbReference>
<feature type="transmembrane region" description="Helical" evidence="1">
    <location>
        <begin position="102"/>
        <end position="118"/>
    </location>
</feature>